<keyword evidence="2" id="KW-1185">Reference proteome</keyword>
<evidence type="ECO:0000313" key="2">
    <source>
        <dbReference type="Proteomes" id="UP001558850"/>
    </source>
</evidence>
<protein>
    <submittedName>
        <fullName evidence="1">Phenylacetic acid catabolic protein</fullName>
    </submittedName>
</protein>
<dbReference type="EMBL" id="JBFRCH010000019">
    <property type="protein sequence ID" value="MEX3935292.1"/>
    <property type="molecule type" value="Genomic_DNA"/>
</dbReference>
<gene>
    <name evidence="1" type="ORF">AB4Y32_26440</name>
</gene>
<comment type="caution">
    <text evidence="1">The sequence shown here is derived from an EMBL/GenBank/DDBJ whole genome shotgun (WGS) entry which is preliminary data.</text>
</comment>
<dbReference type="Proteomes" id="UP001558850">
    <property type="component" value="Unassembled WGS sequence"/>
</dbReference>
<sequence length="157" mass="18058">MLEQHFLERPYYANELVRGVRNWMERGIFSFLGEAVVLEHLLEFETCSYAPFSEIFVRQIIKDEHVHVAHGFRIVRDACRSPEGRIEAQAALDRLWSHVLALFGRDDSRRSQQYVKRGLRKTTNGELRKAFVHKTLPKLTALGLLVPGMTAASAEVH</sequence>
<evidence type="ECO:0000313" key="1">
    <source>
        <dbReference type="EMBL" id="MEX3935292.1"/>
    </source>
</evidence>
<accession>A0ACC6U719</accession>
<organism evidence="1 2">
    <name type="scientific">Paraburkholderia phymatum</name>
    <dbReference type="NCBI Taxonomy" id="148447"/>
    <lineage>
        <taxon>Bacteria</taxon>
        <taxon>Pseudomonadati</taxon>
        <taxon>Pseudomonadota</taxon>
        <taxon>Betaproteobacteria</taxon>
        <taxon>Burkholderiales</taxon>
        <taxon>Burkholderiaceae</taxon>
        <taxon>Paraburkholderia</taxon>
    </lineage>
</organism>
<reference evidence="1" key="1">
    <citation type="submission" date="2024-07" db="EMBL/GenBank/DDBJ databases">
        <title>A survey of Mimosa microsymbionts across Brazilian biomes reveals a high diversity of Paraburkholderia nodulating endemic species, but also that Cupriavidus is common as a symbiont of widespread species.</title>
        <authorList>
            <person name="Rouws L."/>
            <person name="Barauna A."/>
            <person name="Beukes C."/>
            <person name="Rouws J.R.C."/>
            <person name="De Faria S.M."/>
            <person name="Gross E."/>
            <person name="Bueno Dos Reis Junior F."/>
            <person name="Simon M.F."/>
            <person name="Maluk M."/>
            <person name="Odee D.W."/>
            <person name="Kenicer G."/>
            <person name="Young J.P.W."/>
            <person name="Reis V.M."/>
            <person name="Zilli J."/>
            <person name="James E.K."/>
        </authorList>
    </citation>
    <scope>NUCLEOTIDE SEQUENCE</scope>
    <source>
        <strain evidence="1">EG181B</strain>
    </source>
</reference>
<name>A0ACC6U719_9BURK</name>
<proteinExistence type="predicted"/>